<comment type="caution">
    <text evidence="10">The sequence shown here is derived from an EMBL/GenBank/DDBJ whole genome shotgun (WGS) entry which is preliminary data.</text>
</comment>
<evidence type="ECO:0000256" key="1">
    <source>
        <dbReference type="ARBA" id="ARBA00004394"/>
    </source>
</evidence>
<dbReference type="EMBL" id="NCKV01002956">
    <property type="protein sequence ID" value="RWS26209.1"/>
    <property type="molecule type" value="Genomic_DNA"/>
</dbReference>
<evidence type="ECO:0000259" key="9">
    <source>
        <dbReference type="PROSITE" id="PS50192"/>
    </source>
</evidence>
<evidence type="ECO:0000256" key="7">
    <source>
        <dbReference type="ARBA" id="ARBA00023136"/>
    </source>
</evidence>
<gene>
    <name evidence="10" type="ORF">B4U80_05906</name>
</gene>
<evidence type="ECO:0000256" key="8">
    <source>
        <dbReference type="ARBA" id="ARBA00046280"/>
    </source>
</evidence>
<evidence type="ECO:0000256" key="4">
    <source>
        <dbReference type="ARBA" id="ARBA00022927"/>
    </source>
</evidence>
<reference evidence="10 11" key="1">
    <citation type="journal article" date="2018" name="Gigascience">
        <title>Genomes of trombidid mites reveal novel predicted allergens and laterally-transferred genes associated with secondary metabolism.</title>
        <authorList>
            <person name="Dong X."/>
            <person name="Chaisiri K."/>
            <person name="Xia D."/>
            <person name="Armstrong S.D."/>
            <person name="Fang Y."/>
            <person name="Donnelly M.J."/>
            <person name="Kadowaki T."/>
            <person name="McGarry J.W."/>
            <person name="Darby A.C."/>
            <person name="Makepeace B.L."/>
        </authorList>
    </citation>
    <scope>NUCLEOTIDE SEQUENCE [LARGE SCALE GENOMIC DNA]</scope>
    <source>
        <strain evidence="10">UoL-UT</strain>
    </source>
</reference>
<keyword evidence="5" id="KW-1133">Transmembrane helix</keyword>
<protein>
    <recommendedName>
        <fullName evidence="9">t-SNARE coiled-coil homology domain-containing protein</fullName>
    </recommendedName>
</protein>
<evidence type="ECO:0000313" key="10">
    <source>
        <dbReference type="EMBL" id="RWS26209.1"/>
    </source>
</evidence>
<keyword evidence="7" id="KW-0472">Membrane</keyword>
<evidence type="ECO:0000313" key="11">
    <source>
        <dbReference type="Proteomes" id="UP000288716"/>
    </source>
</evidence>
<dbReference type="CDD" id="cd15853">
    <property type="entry name" value="SNARE_Bet1"/>
    <property type="match status" value="1"/>
</dbReference>
<organism evidence="10 11">
    <name type="scientific">Leptotrombidium deliense</name>
    <dbReference type="NCBI Taxonomy" id="299467"/>
    <lineage>
        <taxon>Eukaryota</taxon>
        <taxon>Metazoa</taxon>
        <taxon>Ecdysozoa</taxon>
        <taxon>Arthropoda</taxon>
        <taxon>Chelicerata</taxon>
        <taxon>Arachnida</taxon>
        <taxon>Acari</taxon>
        <taxon>Acariformes</taxon>
        <taxon>Trombidiformes</taxon>
        <taxon>Prostigmata</taxon>
        <taxon>Anystina</taxon>
        <taxon>Parasitengona</taxon>
        <taxon>Trombiculoidea</taxon>
        <taxon>Trombiculidae</taxon>
        <taxon>Leptotrombidium</taxon>
    </lineage>
</organism>
<dbReference type="GO" id="GO:0015031">
    <property type="term" value="P:protein transport"/>
    <property type="evidence" value="ECO:0007669"/>
    <property type="project" value="UniProtKB-KW"/>
</dbReference>
<feature type="non-terminal residue" evidence="10">
    <location>
        <position position="104"/>
    </location>
</feature>
<dbReference type="InterPro" id="IPR039899">
    <property type="entry name" value="BET1_SNARE"/>
</dbReference>
<dbReference type="PROSITE" id="PS50192">
    <property type="entry name" value="T_SNARE"/>
    <property type="match status" value="1"/>
</dbReference>
<dbReference type="OrthoDB" id="6497847at2759"/>
<feature type="domain" description="T-SNARE coiled-coil homology" evidence="9">
    <location>
        <begin position="1"/>
        <end position="61"/>
    </location>
</feature>
<dbReference type="Proteomes" id="UP000288716">
    <property type="component" value="Unassembled WGS sequence"/>
</dbReference>
<comment type="subcellular location">
    <subcellularLocation>
        <location evidence="8">Endomembrane system</location>
        <topology evidence="8">Single-pass type IV membrane protein</topology>
    </subcellularLocation>
    <subcellularLocation>
        <location evidence="1">Golgi apparatus membrane</location>
    </subcellularLocation>
</comment>
<evidence type="ECO:0000256" key="2">
    <source>
        <dbReference type="ARBA" id="ARBA00022448"/>
    </source>
</evidence>
<keyword evidence="11" id="KW-1185">Reference proteome</keyword>
<dbReference type="PANTHER" id="PTHR12791">
    <property type="entry name" value="GOLGI SNARE BET1-RELATED"/>
    <property type="match status" value="1"/>
</dbReference>
<keyword evidence="2" id="KW-0813">Transport</keyword>
<dbReference type="Gene3D" id="1.20.5.110">
    <property type="match status" value="1"/>
</dbReference>
<sequence>MDNENLQRTDRLKYKVSQLKSFAIDIETETKEHNTLLDSIDGDFGGVNGFIHGSRNRVNRLLVSGKNNRRGLVSQNDNIDRLALKLNCCLNITNDGFYNNKDDE</sequence>
<keyword evidence="4" id="KW-0653">Protein transport</keyword>
<keyword evidence="6" id="KW-0333">Golgi apparatus</keyword>
<dbReference type="GO" id="GO:0000139">
    <property type="term" value="C:Golgi membrane"/>
    <property type="evidence" value="ECO:0007669"/>
    <property type="project" value="UniProtKB-SubCell"/>
</dbReference>
<keyword evidence="3" id="KW-0812">Transmembrane</keyword>
<dbReference type="InterPro" id="IPR000727">
    <property type="entry name" value="T_SNARE_dom"/>
</dbReference>
<evidence type="ECO:0000256" key="5">
    <source>
        <dbReference type="ARBA" id="ARBA00022989"/>
    </source>
</evidence>
<dbReference type="STRING" id="299467.A0A443SFB3"/>
<dbReference type="SUPFAM" id="SSF58038">
    <property type="entry name" value="SNARE fusion complex"/>
    <property type="match status" value="1"/>
</dbReference>
<evidence type="ECO:0000256" key="3">
    <source>
        <dbReference type="ARBA" id="ARBA00022692"/>
    </source>
</evidence>
<name>A0A443SFB3_9ACAR</name>
<proteinExistence type="predicted"/>
<dbReference type="AlphaFoldDB" id="A0A443SFB3"/>
<accession>A0A443SFB3</accession>
<evidence type="ECO:0000256" key="6">
    <source>
        <dbReference type="ARBA" id="ARBA00023034"/>
    </source>
</evidence>
<dbReference type="VEuPathDB" id="VectorBase:LDEU005831"/>